<name>H1KHQ5_METEX</name>
<sequence length="172" mass="18495">MTPLQWMIEEGDEPEFDVHAAAQILEADVTTLQTWAARGITNFSGLRPGRSRKRLYSAHDLAILRAALLLVALGFRPPHAVSAAGQAYIDALGFLTAGIKRGEDWQCAEIAGAVALIGASDGGAPNVRVAITGRHEISFTDLFSGRPVVTFACGLVFEQVAERAHAWRKEDA</sequence>
<protein>
    <recommendedName>
        <fullName evidence="3">HTH merR-type domain-containing protein</fullName>
    </recommendedName>
</protein>
<dbReference type="InterPro" id="IPR009061">
    <property type="entry name" value="DNA-bd_dom_put_sf"/>
</dbReference>
<dbReference type="EMBL" id="AGJK01000045">
    <property type="protein sequence ID" value="EHP92933.1"/>
    <property type="molecule type" value="Genomic_DNA"/>
</dbReference>
<evidence type="ECO:0000313" key="2">
    <source>
        <dbReference type="Proteomes" id="UP000004382"/>
    </source>
</evidence>
<dbReference type="RefSeq" id="WP_003599518.1">
    <property type="nucleotide sequence ID" value="NZ_AGJK01000045.1"/>
</dbReference>
<gene>
    <name evidence="1" type="ORF">MetexDRAFT_2167</name>
</gene>
<dbReference type="PATRIC" id="fig|882800.3.peg.2135"/>
<dbReference type="Proteomes" id="UP000004382">
    <property type="component" value="Unassembled WGS sequence"/>
</dbReference>
<accession>H1KHQ5</accession>
<proteinExistence type="predicted"/>
<comment type="caution">
    <text evidence="1">The sequence shown here is derived from an EMBL/GenBank/DDBJ whole genome shotgun (WGS) entry which is preliminary data.</text>
</comment>
<dbReference type="AlphaFoldDB" id="H1KHQ5"/>
<reference evidence="1 2" key="1">
    <citation type="submission" date="2011-09" db="EMBL/GenBank/DDBJ databases">
        <title>The draft genome of Methylobacterium extorquens DSM 13060.</title>
        <authorList>
            <consortium name="US DOE Joint Genome Institute (JGI-PGF)"/>
            <person name="Lucas S."/>
            <person name="Han J."/>
            <person name="Lapidus A."/>
            <person name="Cheng J.-F."/>
            <person name="Goodwin L."/>
            <person name="Pitluck S."/>
            <person name="Peters L."/>
            <person name="Land M.L."/>
            <person name="Hauser L."/>
            <person name="Koskimaki J."/>
            <person name="Halonen O."/>
            <person name="Pirttila A."/>
            <person name="Frank C."/>
            <person name="Woyke T.J."/>
        </authorList>
    </citation>
    <scope>NUCLEOTIDE SEQUENCE [LARGE SCALE GENOMIC DNA]</scope>
    <source>
        <strain evidence="1 2">DSM 13060</strain>
    </source>
</reference>
<organism evidence="1 2">
    <name type="scientific">Methylorubrum extorquens DSM 13060</name>
    <dbReference type="NCBI Taxonomy" id="882800"/>
    <lineage>
        <taxon>Bacteria</taxon>
        <taxon>Pseudomonadati</taxon>
        <taxon>Pseudomonadota</taxon>
        <taxon>Alphaproteobacteria</taxon>
        <taxon>Hyphomicrobiales</taxon>
        <taxon>Methylobacteriaceae</taxon>
        <taxon>Methylorubrum</taxon>
    </lineage>
</organism>
<dbReference type="SUPFAM" id="SSF46955">
    <property type="entry name" value="Putative DNA-binding domain"/>
    <property type="match status" value="1"/>
</dbReference>
<evidence type="ECO:0000313" key="1">
    <source>
        <dbReference type="EMBL" id="EHP92933.1"/>
    </source>
</evidence>
<evidence type="ECO:0008006" key="3">
    <source>
        <dbReference type="Google" id="ProtNLM"/>
    </source>
</evidence>